<sequence>MALGKSVQRAGGNRVILLPGLKRQGRRRKILLRCLLKTALEICQRMPSKGMMGRSLRR</sequence>
<name>A9NL19_PICSI</name>
<proteinExistence type="evidence at transcript level"/>
<accession>A9NL19</accession>
<dbReference type="AlphaFoldDB" id="A9NL19"/>
<protein>
    <submittedName>
        <fullName evidence="1">Uncharacterized protein</fullName>
    </submittedName>
</protein>
<reference evidence="1" key="1">
    <citation type="journal article" date="2008" name="BMC Genomics">
        <title>A conifer genomics resource of 200,000 spruce (Picea spp.) ESTs and 6,464 high-quality, sequence-finished full-length cDNAs for Sitka spruce (Picea sitchensis).</title>
        <authorList>
            <person name="Ralph S.G."/>
            <person name="Chun H.J."/>
            <person name="Kolosova N."/>
            <person name="Cooper D."/>
            <person name="Oddy C."/>
            <person name="Ritland C.E."/>
            <person name="Kirkpatrick R."/>
            <person name="Moore R."/>
            <person name="Barber S."/>
            <person name="Holt R.A."/>
            <person name="Jones S.J."/>
            <person name="Marra M.A."/>
            <person name="Douglas C.J."/>
            <person name="Ritland K."/>
            <person name="Bohlmann J."/>
        </authorList>
    </citation>
    <scope>NUCLEOTIDE SEQUENCE</scope>
    <source>
        <tissue evidence="1">Green portion of the leader tissue</tissue>
    </source>
</reference>
<evidence type="ECO:0000313" key="1">
    <source>
        <dbReference type="EMBL" id="ABK21330.1"/>
    </source>
</evidence>
<organism evidence="1">
    <name type="scientific">Picea sitchensis</name>
    <name type="common">Sitka spruce</name>
    <name type="synonym">Pinus sitchensis</name>
    <dbReference type="NCBI Taxonomy" id="3332"/>
    <lineage>
        <taxon>Eukaryota</taxon>
        <taxon>Viridiplantae</taxon>
        <taxon>Streptophyta</taxon>
        <taxon>Embryophyta</taxon>
        <taxon>Tracheophyta</taxon>
        <taxon>Spermatophyta</taxon>
        <taxon>Pinopsida</taxon>
        <taxon>Pinidae</taxon>
        <taxon>Conifers I</taxon>
        <taxon>Pinales</taxon>
        <taxon>Pinaceae</taxon>
        <taxon>Picea</taxon>
    </lineage>
</organism>
<dbReference type="EMBL" id="EF081951">
    <property type="protein sequence ID" value="ABK21330.1"/>
    <property type="molecule type" value="mRNA"/>
</dbReference>